<accession>A0A2U8GNI1</accession>
<keyword evidence="2" id="KW-0472">Membrane</keyword>
<reference evidence="4 5" key="1">
    <citation type="submission" date="2017-06" db="EMBL/GenBank/DDBJ databases">
        <title>Azoarcus.</title>
        <authorList>
            <person name="Woo J.-H."/>
            <person name="Kim H.-S."/>
        </authorList>
    </citation>
    <scope>NUCLEOTIDE SEQUENCE [LARGE SCALE GENOMIC DNA]</scope>
    <source>
        <strain evidence="4 5">TSPY31</strain>
    </source>
</reference>
<protein>
    <recommendedName>
        <fullName evidence="3">Sulfatase N-terminal domain-containing protein</fullName>
    </recommendedName>
</protein>
<dbReference type="Gene3D" id="3.40.720.10">
    <property type="entry name" value="Alkaline Phosphatase, subunit A"/>
    <property type="match status" value="1"/>
</dbReference>
<feature type="transmembrane region" description="Helical" evidence="2">
    <location>
        <begin position="163"/>
        <end position="180"/>
    </location>
</feature>
<name>A0A2U8GNI1_9RHOO</name>
<sequence>MNRVMNLKASGTSALLRLVLPLLILNAVLTFGNDWPGIGVVLEPRLSVELLAGAVLLLLWTRWRGAVSLHVLSMLAGLVLSLVLLRYVEVTVPALLGRPVNLYWDGRHGWQVLRMATMDMPVWQLTGSGLLVLAGGALLFVLLRLQIVALSEGFRRCATSRGLVLALIAPVLFWFAQPWVGRDTRSLFAEPVSVAVYRAGTQLRDALAPGRSAALLGPSPVFSGNLNALGGVDVILIFSEAYGAVTFDDAEIAVSLQPSRQLLAQALSDSGRGVVSARVLSPTFGGASWLAHSALLSGIDTRDPGSYEVLLTTDRPTLVSHFAGHGYRTVALMPGLQRPWPEGAYYGFSRYADADAIGYPGPAFGYWRIPDQAALALLHAQELAQPVSGRSPRFVVFPTVSSHAPFRPVPPYVGDWDAVQGVSAYSPEMLDKALAEPVSWSDPLPAYLQSMRYSFEWLSRYMRERAASGSLIIVIGDHQPIAAVSGRGASWEVPVHVFSADAALLARFGRAGFRAGLGEDAALLGSMPDLTRILLSVFNDSSDESSDDRGDYSGGAPSPIQR</sequence>
<dbReference type="InterPro" id="IPR000917">
    <property type="entry name" value="Sulfatase_N"/>
</dbReference>
<feature type="transmembrane region" description="Helical" evidence="2">
    <location>
        <begin position="42"/>
        <end position="60"/>
    </location>
</feature>
<dbReference type="SUPFAM" id="SSF53649">
    <property type="entry name" value="Alkaline phosphatase-like"/>
    <property type="match status" value="1"/>
</dbReference>
<evidence type="ECO:0000313" key="5">
    <source>
        <dbReference type="Proteomes" id="UP000244930"/>
    </source>
</evidence>
<keyword evidence="2" id="KW-1133">Transmembrane helix</keyword>
<feature type="region of interest" description="Disordered" evidence="1">
    <location>
        <begin position="541"/>
        <end position="562"/>
    </location>
</feature>
<proteinExistence type="predicted"/>
<dbReference type="InterPro" id="IPR017850">
    <property type="entry name" value="Alkaline_phosphatase_core_sf"/>
</dbReference>
<dbReference type="EMBL" id="CP022187">
    <property type="protein sequence ID" value="AWI75084.1"/>
    <property type="molecule type" value="Genomic_DNA"/>
</dbReference>
<evidence type="ECO:0000259" key="3">
    <source>
        <dbReference type="Pfam" id="PF00884"/>
    </source>
</evidence>
<evidence type="ECO:0000256" key="2">
    <source>
        <dbReference type="SAM" id="Phobius"/>
    </source>
</evidence>
<evidence type="ECO:0000313" key="4">
    <source>
        <dbReference type="EMBL" id="AWI75084.1"/>
    </source>
</evidence>
<keyword evidence="2" id="KW-0812">Transmembrane</keyword>
<feature type="transmembrane region" description="Helical" evidence="2">
    <location>
        <begin position="67"/>
        <end position="88"/>
    </location>
</feature>
<dbReference type="Pfam" id="PF00884">
    <property type="entry name" value="Sulfatase"/>
    <property type="match status" value="1"/>
</dbReference>
<dbReference type="KEGG" id="acom:CEW83_07510"/>
<evidence type="ECO:0000256" key="1">
    <source>
        <dbReference type="SAM" id="MobiDB-lite"/>
    </source>
</evidence>
<dbReference type="Proteomes" id="UP000244930">
    <property type="component" value="Chromosome"/>
</dbReference>
<feature type="transmembrane region" description="Helical" evidence="2">
    <location>
        <begin position="122"/>
        <end position="143"/>
    </location>
</feature>
<feature type="domain" description="Sulfatase N-terminal" evidence="3">
    <location>
        <begin position="282"/>
        <end position="480"/>
    </location>
</feature>
<gene>
    <name evidence="4" type="ORF">CEW83_07510</name>
</gene>
<dbReference type="AlphaFoldDB" id="A0A2U8GNI1"/>
<organism evidence="4 5">
    <name type="scientific">Parazoarcus communis</name>
    <dbReference type="NCBI Taxonomy" id="41977"/>
    <lineage>
        <taxon>Bacteria</taxon>
        <taxon>Pseudomonadati</taxon>
        <taxon>Pseudomonadota</taxon>
        <taxon>Betaproteobacteria</taxon>
        <taxon>Rhodocyclales</taxon>
        <taxon>Zoogloeaceae</taxon>
        <taxon>Parazoarcus</taxon>
    </lineage>
</organism>
<keyword evidence="5" id="KW-1185">Reference proteome</keyword>